<dbReference type="EMBL" id="JARDXE010000014">
    <property type="protein sequence ID" value="MDE8647496.1"/>
    <property type="molecule type" value="Genomic_DNA"/>
</dbReference>
<dbReference type="Proteomes" id="UP001217325">
    <property type="component" value="Unassembled WGS sequence"/>
</dbReference>
<evidence type="ECO:0000313" key="2">
    <source>
        <dbReference type="EMBL" id="MDE8647496.1"/>
    </source>
</evidence>
<organism evidence="2 3">
    <name type="scientific">Rhodococcus qingshengii</name>
    <dbReference type="NCBI Taxonomy" id="334542"/>
    <lineage>
        <taxon>Bacteria</taxon>
        <taxon>Bacillati</taxon>
        <taxon>Actinomycetota</taxon>
        <taxon>Actinomycetes</taxon>
        <taxon>Mycobacteriales</taxon>
        <taxon>Nocardiaceae</taxon>
        <taxon>Rhodococcus</taxon>
        <taxon>Rhodococcus erythropolis group</taxon>
    </lineage>
</organism>
<protein>
    <submittedName>
        <fullName evidence="2">Uncharacterized protein</fullName>
    </submittedName>
</protein>
<sequence>MNIVDGIGFQREFDESPTLVNYRKVHGGRVSQIRGYIPQLSVTNDDLITVYDFGTITIDGGILHAYGKGTVYASGTAKVYAHDEVRVLAFDDAEVRAYQQASVICNNKSSAVGFERSHLTLNDRSSGELRDISVGSFHNFSQGTIFDSARANAYDATIVEIYGDHASLRARGRSAVGVHGTPALWLGGSAIAHVEESTKSQFIIISEKASITQEPLNHPSKTELKVSDTPTLGYQEGGSPAEDHATVQAAAPQPAAQTNPAPATEAVPEPAVPAQAPVWVEPENTATPTPPAVEDTAAPEEPTYASTLTLPTGTPLPQFGDAWTALKTSL</sequence>
<dbReference type="AlphaFoldDB" id="A0AAW6LQE3"/>
<gene>
    <name evidence="2" type="ORF">PXH69_21215</name>
</gene>
<feature type="region of interest" description="Disordered" evidence="1">
    <location>
        <begin position="214"/>
        <end position="272"/>
    </location>
</feature>
<accession>A0AAW6LQE3</accession>
<reference evidence="2" key="1">
    <citation type="submission" date="2023-02" db="EMBL/GenBank/DDBJ databases">
        <title>A novel hydrolase synthesized by Rhodococcus erythropolis HQ is responsible for the detoxification of Zearalenone.</title>
        <authorList>
            <person name="Hu J."/>
            <person name="Xu J."/>
        </authorList>
    </citation>
    <scope>NUCLEOTIDE SEQUENCE</scope>
    <source>
        <strain evidence="2">HQ</strain>
    </source>
</reference>
<proteinExistence type="predicted"/>
<evidence type="ECO:0000313" key="3">
    <source>
        <dbReference type="Proteomes" id="UP001217325"/>
    </source>
</evidence>
<comment type="caution">
    <text evidence="2">The sequence shown here is derived from an EMBL/GenBank/DDBJ whole genome shotgun (WGS) entry which is preliminary data.</text>
</comment>
<feature type="compositionally biased region" description="Low complexity" evidence="1">
    <location>
        <begin position="246"/>
        <end position="272"/>
    </location>
</feature>
<dbReference type="RefSeq" id="WP_275232078.1">
    <property type="nucleotide sequence ID" value="NZ_JARDXE010000014.1"/>
</dbReference>
<name>A0AAW6LQE3_RHOSG</name>
<evidence type="ECO:0000256" key="1">
    <source>
        <dbReference type="SAM" id="MobiDB-lite"/>
    </source>
</evidence>